<dbReference type="InterPro" id="IPR001124">
    <property type="entry name" value="Lipid-bd_serum_glycop_C"/>
</dbReference>
<evidence type="ECO:0000256" key="2">
    <source>
        <dbReference type="ARBA" id="ARBA00023157"/>
    </source>
</evidence>
<comment type="similarity">
    <text evidence="1">Belongs to the BPI/LBP/Plunc superfamily. BPI/LBP family.</text>
</comment>
<dbReference type="InterPro" id="IPR017943">
    <property type="entry name" value="Bactericidal_perm-incr_a/b_dom"/>
</dbReference>
<keyword evidence="2" id="KW-1015">Disulfide bond</keyword>
<evidence type="ECO:0000313" key="7">
    <source>
        <dbReference type="Proteomes" id="UP001176961"/>
    </source>
</evidence>
<feature type="domain" description="Lipid-binding serum glycoprotein N-terminal" evidence="4">
    <location>
        <begin position="60"/>
        <end position="330"/>
    </location>
</feature>
<evidence type="ECO:0000259" key="5">
    <source>
        <dbReference type="SMART" id="SM00329"/>
    </source>
</evidence>
<accession>A0AA36M3Q5</accession>
<dbReference type="SMART" id="SM00329">
    <property type="entry name" value="BPI2"/>
    <property type="match status" value="1"/>
</dbReference>
<comment type="caution">
    <text evidence="6">The sequence shown here is derived from an EMBL/GenBank/DDBJ whole genome shotgun (WGS) entry which is preliminary data.</text>
</comment>
<evidence type="ECO:0000313" key="6">
    <source>
        <dbReference type="EMBL" id="CAJ0596017.1"/>
    </source>
</evidence>
<dbReference type="PANTHER" id="PTHR10504:SF144">
    <property type="entry name" value="BPI1 DOMAIN-CONTAINING PROTEIN"/>
    <property type="match status" value="1"/>
</dbReference>
<dbReference type="GO" id="GO:0005615">
    <property type="term" value="C:extracellular space"/>
    <property type="evidence" value="ECO:0007669"/>
    <property type="project" value="TreeGrafter"/>
</dbReference>
<dbReference type="SMART" id="SM00328">
    <property type="entry name" value="BPI1"/>
    <property type="match status" value="1"/>
</dbReference>
<proteinExistence type="inferred from homology"/>
<dbReference type="SUPFAM" id="SSF55394">
    <property type="entry name" value="Bactericidal permeability-increasing protein, BPI"/>
    <property type="match status" value="2"/>
</dbReference>
<evidence type="ECO:0000256" key="3">
    <source>
        <dbReference type="SAM" id="SignalP"/>
    </source>
</evidence>
<feature type="domain" description="Lipid-binding serum glycoprotein C-terminal" evidence="5">
    <location>
        <begin position="474"/>
        <end position="733"/>
    </location>
</feature>
<name>A0AA36M3Q5_CYLNA</name>
<dbReference type="Gene3D" id="3.15.20.10">
    <property type="entry name" value="Bactericidal permeability-increasing protein, domain 2"/>
    <property type="match status" value="1"/>
</dbReference>
<evidence type="ECO:0000259" key="4">
    <source>
        <dbReference type="SMART" id="SM00328"/>
    </source>
</evidence>
<evidence type="ECO:0008006" key="8">
    <source>
        <dbReference type="Google" id="ProtNLM"/>
    </source>
</evidence>
<gene>
    <name evidence="6" type="ORF">CYNAS_LOCUS8000</name>
</gene>
<reference evidence="6" key="1">
    <citation type="submission" date="2023-07" db="EMBL/GenBank/DDBJ databases">
        <authorList>
            <consortium name="CYATHOMIX"/>
        </authorList>
    </citation>
    <scope>NUCLEOTIDE SEQUENCE</scope>
    <source>
        <strain evidence="6">N/A</strain>
    </source>
</reference>
<keyword evidence="3" id="KW-0732">Signal</keyword>
<feature type="chain" id="PRO_5041326119" description="Lipid-binding serum glycoprotein C-terminal domain-containing protein" evidence="3">
    <location>
        <begin position="18"/>
        <end position="753"/>
    </location>
</feature>
<dbReference type="AlphaFoldDB" id="A0AA36M3Q5"/>
<dbReference type="Proteomes" id="UP001176961">
    <property type="component" value="Unassembled WGS sequence"/>
</dbReference>
<dbReference type="InterPro" id="IPR032942">
    <property type="entry name" value="BPI/LBP/Plunc"/>
</dbReference>
<dbReference type="InterPro" id="IPR017942">
    <property type="entry name" value="Lipid-bd_serum_glycop_N"/>
</dbReference>
<dbReference type="PANTHER" id="PTHR10504">
    <property type="entry name" value="BACTERICIDAL PERMEABILITY-INCREASING BPI PROTEIN-RELATED"/>
    <property type="match status" value="1"/>
</dbReference>
<evidence type="ECO:0000256" key="1">
    <source>
        <dbReference type="ARBA" id="ARBA00007292"/>
    </source>
</evidence>
<dbReference type="Gene3D" id="3.15.10.10">
    <property type="entry name" value="Bactericidal permeability-increasing protein, domain 1"/>
    <property type="match status" value="1"/>
</dbReference>
<sequence length="753" mass="81197">MLVHKIILATLVNLISANGIGGYGAVGGFNAGGNGGASMATDFNPLLLQGVRGFPGIRLRLKQRGFEYVSGLIGDVLNREITNFKIPRITLCLTQVRGCIEIYNLYISRFRSPERIVVYPAPPNRLTLEVQNVDIGITANLGGHITILTSPFTLSGIVQGNVYRASISVEVSIERGPRGPYLRLVNCNLRIGYIDAYNEYGGSIGNLANSLLRPAISKVLRKMTPRQICSRLPSIIDERLNARLPGLIPQTLAAARIFNLFGSALGLGGPRPSPEYCRTYCQSSVNATAKLPSSQDLQSVDTRRFALARGVRQRHYHRRYHARQLIPTSRAKRELAQIYLLSNGNVVPSGVARVVRFDGSTNGYGQLPPCSAAVGGFQAQQGIGGGYMGPSIPSAQQPADLCAKCPGAGGGGELLGLITEQLDMSKLNDLYLSIQLLNTQATTNDFIFDLSGEFSPNAQAITPFGAFPVAFPPLYDNHMVEIILSDYTINSLLYWLHRKQFLSLHVGPKTPAIGNFLKTTCEEEEESEVKKRARIRASKKTLRRTKHAAPNRIVLTLKARGKGKRQGGLEDLEGLGICLGFLMPALRDKHPNKNLSIHIHTARAPSIIFSAAQGGKLTLDLVLDADIYIDGTDNRVATVTIAATADLLLKLRGDQLSGSVEIKSFKMTDKGGKTGMNEESLGNIIKNAVQTMANNALQKGVNIKISSGGLGGLPINIINPEIHIIEHGLHIGTDISVSPSLLGGGGGGCWYLS</sequence>
<organism evidence="6 7">
    <name type="scientific">Cylicocyclus nassatus</name>
    <name type="common">Nematode worm</name>
    <dbReference type="NCBI Taxonomy" id="53992"/>
    <lineage>
        <taxon>Eukaryota</taxon>
        <taxon>Metazoa</taxon>
        <taxon>Ecdysozoa</taxon>
        <taxon>Nematoda</taxon>
        <taxon>Chromadorea</taxon>
        <taxon>Rhabditida</taxon>
        <taxon>Rhabditina</taxon>
        <taxon>Rhabditomorpha</taxon>
        <taxon>Strongyloidea</taxon>
        <taxon>Strongylidae</taxon>
        <taxon>Cylicocyclus</taxon>
    </lineage>
</organism>
<dbReference type="EMBL" id="CATQJL010000112">
    <property type="protein sequence ID" value="CAJ0596017.1"/>
    <property type="molecule type" value="Genomic_DNA"/>
</dbReference>
<dbReference type="GO" id="GO:0008289">
    <property type="term" value="F:lipid binding"/>
    <property type="evidence" value="ECO:0007669"/>
    <property type="project" value="InterPro"/>
</dbReference>
<dbReference type="Pfam" id="PF02886">
    <property type="entry name" value="LBP_BPI_CETP_C"/>
    <property type="match status" value="2"/>
</dbReference>
<keyword evidence="7" id="KW-1185">Reference proteome</keyword>
<feature type="signal peptide" evidence="3">
    <location>
        <begin position="1"/>
        <end position="17"/>
    </location>
</feature>
<protein>
    <recommendedName>
        <fullName evidence="8">Lipid-binding serum glycoprotein C-terminal domain-containing protein</fullName>
    </recommendedName>
</protein>